<reference evidence="1 2" key="1">
    <citation type="journal article" date="2018" name="Sci. Rep.">
        <title>Genomic signatures of local adaptation to the degree of environmental predictability in rotifers.</title>
        <authorList>
            <person name="Franch-Gras L."/>
            <person name="Hahn C."/>
            <person name="Garcia-Roger E.M."/>
            <person name="Carmona M.J."/>
            <person name="Serra M."/>
            <person name="Gomez A."/>
        </authorList>
    </citation>
    <scope>NUCLEOTIDE SEQUENCE [LARGE SCALE GENOMIC DNA]</scope>
    <source>
        <strain evidence="1">HYR1</strain>
    </source>
</reference>
<dbReference type="Proteomes" id="UP000276133">
    <property type="component" value="Unassembled WGS sequence"/>
</dbReference>
<dbReference type="AlphaFoldDB" id="A0A3M7S7H0"/>
<proteinExistence type="predicted"/>
<dbReference type="OrthoDB" id="6693298at2759"/>
<evidence type="ECO:0000313" key="2">
    <source>
        <dbReference type="Proteomes" id="UP000276133"/>
    </source>
</evidence>
<protein>
    <submittedName>
        <fullName evidence="1">Uncharacterized protein</fullName>
    </submittedName>
</protein>
<comment type="caution">
    <text evidence="1">The sequence shown here is derived from an EMBL/GenBank/DDBJ whole genome shotgun (WGS) entry which is preliminary data.</text>
</comment>
<sequence length="84" mass="9924">MTNNKLKIPIIRTAIYSLYLNKNIYRLGLSKNDPSILAGFNLFEKNINIFCYENNRIVLHLVSFLELNNNFAHFLVDKIRKCFE</sequence>
<dbReference type="EMBL" id="REGN01001916">
    <property type="protein sequence ID" value="RNA31629.1"/>
    <property type="molecule type" value="Genomic_DNA"/>
</dbReference>
<name>A0A3M7S7H0_BRAPC</name>
<evidence type="ECO:0000313" key="1">
    <source>
        <dbReference type="EMBL" id="RNA31629.1"/>
    </source>
</evidence>
<keyword evidence="2" id="KW-1185">Reference proteome</keyword>
<accession>A0A3M7S7H0</accession>
<gene>
    <name evidence="1" type="ORF">BpHYR1_045893</name>
</gene>
<organism evidence="1 2">
    <name type="scientific">Brachionus plicatilis</name>
    <name type="common">Marine rotifer</name>
    <name type="synonym">Brachionus muelleri</name>
    <dbReference type="NCBI Taxonomy" id="10195"/>
    <lineage>
        <taxon>Eukaryota</taxon>
        <taxon>Metazoa</taxon>
        <taxon>Spiralia</taxon>
        <taxon>Gnathifera</taxon>
        <taxon>Rotifera</taxon>
        <taxon>Eurotatoria</taxon>
        <taxon>Monogononta</taxon>
        <taxon>Pseudotrocha</taxon>
        <taxon>Ploima</taxon>
        <taxon>Brachionidae</taxon>
        <taxon>Brachionus</taxon>
    </lineage>
</organism>